<dbReference type="InterPro" id="IPR038085">
    <property type="entry name" value="Rnp2-like_sf"/>
</dbReference>
<dbReference type="GO" id="GO:0001682">
    <property type="term" value="P:tRNA 5'-leader removal"/>
    <property type="evidence" value="ECO:0007669"/>
    <property type="project" value="InterPro"/>
</dbReference>
<dbReference type="OrthoDB" id="24745at2759"/>
<dbReference type="PANTHER" id="PTHR15441">
    <property type="entry name" value="RIBONUCLEASE P PROTEIN SUBUNIT P14"/>
    <property type="match status" value="1"/>
</dbReference>
<dbReference type="RefSeq" id="XP_033388342.1">
    <property type="nucleotide sequence ID" value="XM_033531741.1"/>
</dbReference>
<organism evidence="3 4">
    <name type="scientific">Aaosphaeria arxii CBS 175.79</name>
    <dbReference type="NCBI Taxonomy" id="1450172"/>
    <lineage>
        <taxon>Eukaryota</taxon>
        <taxon>Fungi</taxon>
        <taxon>Dikarya</taxon>
        <taxon>Ascomycota</taxon>
        <taxon>Pezizomycotina</taxon>
        <taxon>Dothideomycetes</taxon>
        <taxon>Pleosporomycetidae</taxon>
        <taxon>Pleosporales</taxon>
        <taxon>Pleosporales incertae sedis</taxon>
        <taxon>Aaosphaeria</taxon>
    </lineage>
</organism>
<keyword evidence="4" id="KW-1185">Reference proteome</keyword>
<evidence type="ECO:0000313" key="4">
    <source>
        <dbReference type="Proteomes" id="UP000799778"/>
    </source>
</evidence>
<dbReference type="Pfam" id="PF01900">
    <property type="entry name" value="RNase_P_Rpp14"/>
    <property type="match status" value="1"/>
</dbReference>
<dbReference type="InterPro" id="IPR002759">
    <property type="entry name" value="Pop5/Rpp14/Rnp2-like"/>
</dbReference>
<comment type="similarity">
    <text evidence="1">Belongs to the eukaryotic/archaeal RNase P protein component 2 family.</text>
</comment>
<dbReference type="GO" id="GO:0005730">
    <property type="term" value="C:nucleolus"/>
    <property type="evidence" value="ECO:0007669"/>
    <property type="project" value="TreeGrafter"/>
</dbReference>
<dbReference type="GeneID" id="54289138"/>
<dbReference type="GO" id="GO:0000172">
    <property type="term" value="C:ribonuclease MRP complex"/>
    <property type="evidence" value="ECO:0007669"/>
    <property type="project" value="TreeGrafter"/>
</dbReference>
<dbReference type="Gene3D" id="3.30.70.3250">
    <property type="entry name" value="Ribonuclease P, Pop5 subunit"/>
    <property type="match status" value="1"/>
</dbReference>
<keyword evidence="2" id="KW-0819">tRNA processing</keyword>
<gene>
    <name evidence="3" type="ORF">BU24DRAFT_459619</name>
</gene>
<evidence type="ECO:0000256" key="2">
    <source>
        <dbReference type="ARBA" id="ARBA00022694"/>
    </source>
</evidence>
<sequence>MVRVKYRYLIVNYLYPEPSSDQKHPSHDAVPQLIQFHRPTPDKFDSRALYQAIRQAVTELFGDYGMGMVGQGLKINYHSTATSTSIVRCPQAHYQMAWAALTNMTELGKLGIPVVIRVVRVSATIRHAEEEIIRRAKDIILRAQGGEDTVGVSDIVRAAAASKRREDEEMVVEESDASDDESE</sequence>
<proteinExistence type="inferred from homology"/>
<dbReference type="AlphaFoldDB" id="A0A6A5Y480"/>
<dbReference type="SUPFAM" id="SSF160350">
    <property type="entry name" value="Rnp2-like"/>
    <property type="match status" value="1"/>
</dbReference>
<dbReference type="Proteomes" id="UP000799778">
    <property type="component" value="Unassembled WGS sequence"/>
</dbReference>
<name>A0A6A5Y480_9PLEO</name>
<protein>
    <submittedName>
        <fullName evidence="3">Uncharacterized protein</fullName>
    </submittedName>
</protein>
<dbReference type="GO" id="GO:0033204">
    <property type="term" value="F:ribonuclease P RNA binding"/>
    <property type="evidence" value="ECO:0007669"/>
    <property type="project" value="TreeGrafter"/>
</dbReference>
<accession>A0A6A5Y480</accession>
<dbReference type="PANTHER" id="PTHR15441:SF2">
    <property type="entry name" value="RIBONUCLEASE P_MRP PROTEIN SUBUNIT POP5"/>
    <property type="match status" value="1"/>
</dbReference>
<reference evidence="3" key="1">
    <citation type="journal article" date="2020" name="Stud. Mycol.">
        <title>101 Dothideomycetes genomes: a test case for predicting lifestyles and emergence of pathogens.</title>
        <authorList>
            <person name="Haridas S."/>
            <person name="Albert R."/>
            <person name="Binder M."/>
            <person name="Bloem J."/>
            <person name="Labutti K."/>
            <person name="Salamov A."/>
            <person name="Andreopoulos B."/>
            <person name="Baker S."/>
            <person name="Barry K."/>
            <person name="Bills G."/>
            <person name="Bluhm B."/>
            <person name="Cannon C."/>
            <person name="Castanera R."/>
            <person name="Culley D."/>
            <person name="Daum C."/>
            <person name="Ezra D."/>
            <person name="Gonzalez J."/>
            <person name="Henrissat B."/>
            <person name="Kuo A."/>
            <person name="Liang C."/>
            <person name="Lipzen A."/>
            <person name="Lutzoni F."/>
            <person name="Magnuson J."/>
            <person name="Mondo S."/>
            <person name="Nolan M."/>
            <person name="Ohm R."/>
            <person name="Pangilinan J."/>
            <person name="Park H.-J."/>
            <person name="Ramirez L."/>
            <person name="Alfaro M."/>
            <person name="Sun H."/>
            <person name="Tritt A."/>
            <person name="Yoshinaga Y."/>
            <person name="Zwiers L.-H."/>
            <person name="Turgeon B."/>
            <person name="Goodwin S."/>
            <person name="Spatafora J."/>
            <person name="Crous P."/>
            <person name="Grigoriev I."/>
        </authorList>
    </citation>
    <scope>NUCLEOTIDE SEQUENCE</scope>
    <source>
        <strain evidence="3">CBS 175.79</strain>
    </source>
</reference>
<evidence type="ECO:0000256" key="1">
    <source>
        <dbReference type="ARBA" id="ARBA00010800"/>
    </source>
</evidence>
<dbReference type="GO" id="GO:0030681">
    <property type="term" value="C:multimeric ribonuclease P complex"/>
    <property type="evidence" value="ECO:0007669"/>
    <property type="project" value="TreeGrafter"/>
</dbReference>
<dbReference type="EMBL" id="ML978067">
    <property type="protein sequence ID" value="KAF2020003.1"/>
    <property type="molecule type" value="Genomic_DNA"/>
</dbReference>
<evidence type="ECO:0000313" key="3">
    <source>
        <dbReference type="EMBL" id="KAF2020003.1"/>
    </source>
</evidence>